<dbReference type="Pfam" id="PF07592">
    <property type="entry name" value="DDE_Tnp_ISAZ013"/>
    <property type="match status" value="1"/>
</dbReference>
<dbReference type="InterPro" id="IPR011518">
    <property type="entry name" value="Transposase_36"/>
</dbReference>
<gene>
    <name evidence="1" type="ORF">NG743_09025</name>
</gene>
<sequence>MGTSHDTSEFACDSIRYWWNNYGKNRYQLATSILLLCDGGGSNSSRYYVFKEALQALVNEIGIEIRIAHYPPYTSKYNPIEHRLFPHLSRACKGVIFDSVNTVAKLMAKATTQKGLQVFTTIIDKAYQTGKKVAEGFKETMEIFFDDFLPQWNYTAKPQQHLEL</sequence>
<dbReference type="NCBIfam" id="NF033519">
    <property type="entry name" value="transpos_ISAzo13"/>
    <property type="match status" value="1"/>
</dbReference>
<evidence type="ECO:0000313" key="2">
    <source>
        <dbReference type="Proteomes" id="UP001057561"/>
    </source>
</evidence>
<name>A0ABY5M509_9CYAN</name>
<protein>
    <submittedName>
        <fullName evidence="1">ISAzo13 family transposase</fullName>
    </submittedName>
</protein>
<evidence type="ECO:0000313" key="1">
    <source>
        <dbReference type="EMBL" id="UUO17925.1"/>
    </source>
</evidence>
<reference evidence="1" key="1">
    <citation type="submission" date="2022-06" db="EMBL/GenBank/DDBJ databases">
        <title>Nostosin G and Spiroidesin B from the Cyanobacterium Dolichospermum sp. NIES-1697.</title>
        <authorList>
            <person name="Phan C.-S."/>
            <person name="Mehjabin J.J."/>
            <person name="Anas A.R.J."/>
            <person name="Hayasaka M."/>
            <person name="Onoki R."/>
            <person name="Wang J."/>
            <person name="Umezawa T."/>
            <person name="Washio K."/>
            <person name="Morikawa M."/>
            <person name="Okino T."/>
        </authorList>
    </citation>
    <scope>NUCLEOTIDE SEQUENCE</scope>
    <source>
        <strain evidence="1">NIES-1697</strain>
    </source>
</reference>
<organism evidence="1 2">
    <name type="scientific">Dolichospermum heterosporum TAC447</name>
    <dbReference type="NCBI Taxonomy" id="747523"/>
    <lineage>
        <taxon>Bacteria</taxon>
        <taxon>Bacillati</taxon>
        <taxon>Cyanobacteriota</taxon>
        <taxon>Cyanophyceae</taxon>
        <taxon>Nostocales</taxon>
        <taxon>Aphanizomenonaceae</taxon>
        <taxon>Dolichospermum</taxon>
        <taxon>Dolichospermum heterosporum</taxon>
    </lineage>
</organism>
<accession>A0ABY5M509</accession>
<dbReference type="EMBL" id="CP099464">
    <property type="protein sequence ID" value="UUO17925.1"/>
    <property type="molecule type" value="Genomic_DNA"/>
</dbReference>
<proteinExistence type="predicted"/>
<dbReference type="Proteomes" id="UP001057561">
    <property type="component" value="Chromosome"/>
</dbReference>
<keyword evidence="2" id="KW-1185">Reference proteome</keyword>